<comment type="caution">
    <text evidence="2">The sequence shown here is derived from an EMBL/GenBank/DDBJ whole genome shotgun (WGS) entry which is preliminary data.</text>
</comment>
<feature type="region of interest" description="Disordered" evidence="1">
    <location>
        <begin position="1"/>
        <end position="26"/>
    </location>
</feature>
<gene>
    <name evidence="2" type="ORF">GAY01_23225</name>
    <name evidence="3" type="ORF">RVH43_00615</name>
    <name evidence="4" type="ORF">RVH43_00670</name>
</gene>
<dbReference type="EMBL" id="JAWDET010000004">
    <property type="protein sequence ID" value="MDU0239177.1"/>
    <property type="molecule type" value="Genomic_DNA"/>
</dbReference>
<evidence type="ECO:0000313" key="3">
    <source>
        <dbReference type="EMBL" id="MDU0239177.1"/>
    </source>
</evidence>
<reference evidence="3" key="2">
    <citation type="submission" date="2023-10" db="EMBL/GenBank/DDBJ databases">
        <title>Genome of Potential pathogenic bacteria in Crohn's disease.</title>
        <authorList>
            <person name="Rodriguez-Palacios A."/>
        </authorList>
    </citation>
    <scope>NUCLEOTIDE SEQUENCE</scope>
    <source>
        <strain evidence="3">CavFT-hAR11</strain>
    </source>
</reference>
<dbReference type="Proteomes" id="UP001181239">
    <property type="component" value="Unassembled WGS sequence"/>
</dbReference>
<evidence type="ECO:0000313" key="5">
    <source>
        <dbReference type="Proteomes" id="UP000433382"/>
    </source>
</evidence>
<dbReference type="Proteomes" id="UP000433382">
    <property type="component" value="Unassembled WGS sequence"/>
</dbReference>
<organism evidence="2 5">
    <name type="scientific">Phocaeicola vulgatus</name>
    <name type="common">Bacteroides vulgatus</name>
    <dbReference type="NCBI Taxonomy" id="821"/>
    <lineage>
        <taxon>Bacteria</taxon>
        <taxon>Pseudomonadati</taxon>
        <taxon>Bacteroidota</taxon>
        <taxon>Bacteroidia</taxon>
        <taxon>Bacteroidales</taxon>
        <taxon>Bacteroidaceae</taxon>
        <taxon>Phocaeicola</taxon>
    </lineage>
</organism>
<evidence type="ECO:0000313" key="4">
    <source>
        <dbReference type="EMBL" id="MDU0239188.1"/>
    </source>
</evidence>
<sequence length="109" mass="12697">MAGVKGKSGGKRPGAGRPCKSEGCPTKVMRVPSYMKNKIETLIRVKSEWLSEDEERKPVGYLDEAEEKKRKELVQDLECIILYEKIRLEKARNLVKQQEEDKRQMRLFE</sequence>
<dbReference type="AlphaFoldDB" id="A0A6I0G5B6"/>
<protein>
    <submittedName>
        <fullName evidence="2">Uncharacterized protein</fullName>
    </submittedName>
</protein>
<proteinExistence type="predicted"/>
<reference evidence="2 5" key="1">
    <citation type="journal article" date="2019" name="Nat. Med.">
        <title>A library of human gut bacterial isolates paired with longitudinal multiomics data enables mechanistic microbiome research.</title>
        <authorList>
            <person name="Poyet M."/>
            <person name="Groussin M."/>
            <person name="Gibbons S.M."/>
            <person name="Avila-Pacheco J."/>
            <person name="Jiang X."/>
            <person name="Kearney S.M."/>
            <person name="Perrotta A.R."/>
            <person name="Berdy B."/>
            <person name="Zhao S."/>
            <person name="Lieberman T.D."/>
            <person name="Swanson P.K."/>
            <person name="Smith M."/>
            <person name="Roesemann S."/>
            <person name="Alexander J.E."/>
            <person name="Rich S.A."/>
            <person name="Livny J."/>
            <person name="Vlamakis H."/>
            <person name="Clish C."/>
            <person name="Bullock K."/>
            <person name="Deik A."/>
            <person name="Scott J."/>
            <person name="Pierce K.A."/>
            <person name="Xavier R.J."/>
            <person name="Alm E.J."/>
        </authorList>
    </citation>
    <scope>NUCLEOTIDE SEQUENCE [LARGE SCALE GENOMIC DNA]</scope>
    <source>
        <strain evidence="2 5">BIOML-A73</strain>
    </source>
</reference>
<accession>A0A6I0G5B6</accession>
<evidence type="ECO:0000313" key="2">
    <source>
        <dbReference type="EMBL" id="KAB3561644.1"/>
    </source>
</evidence>
<name>A0A6I0G5B6_PHOVU</name>
<dbReference type="RefSeq" id="WP_130054647.1">
    <property type="nucleotide sequence ID" value="NZ_JAWDET010000004.1"/>
</dbReference>
<dbReference type="EMBL" id="WCZM01000067">
    <property type="protein sequence ID" value="KAB3561644.1"/>
    <property type="molecule type" value="Genomic_DNA"/>
</dbReference>
<dbReference type="EMBL" id="JAWDET010000004">
    <property type="protein sequence ID" value="MDU0239188.1"/>
    <property type="molecule type" value="Genomic_DNA"/>
</dbReference>
<evidence type="ECO:0000256" key="1">
    <source>
        <dbReference type="SAM" id="MobiDB-lite"/>
    </source>
</evidence>